<dbReference type="OrthoDB" id="67499at2"/>
<dbReference type="SUPFAM" id="SSF55811">
    <property type="entry name" value="Nudix"/>
    <property type="match status" value="1"/>
</dbReference>
<keyword evidence="5" id="KW-1185">Reference proteome</keyword>
<dbReference type="PANTHER" id="PTHR43046:SF14">
    <property type="entry name" value="MUTT_NUDIX FAMILY PROTEIN"/>
    <property type="match status" value="1"/>
</dbReference>
<sequence length="176" mass="19635">MAELIDIYDEQRRPTGEVVPRKGSFLREGQFMLYVLALIEDAHGRVLITRRTPDKGWAAGWWEVTGGGAVAGESSAQAVAREVREEVGLDVAAQAQARPPVYSYRNVDLAHGDNYFVDVYHFTLDLAPADIRLRTSEATDFRIATWDEIASLDEAGIFLHYGRLREALAAERNTTP</sequence>
<dbReference type="EMBL" id="CP002106">
    <property type="protein sequence ID" value="ADK67451.1"/>
    <property type="molecule type" value="Genomic_DNA"/>
</dbReference>
<protein>
    <submittedName>
        <fullName evidence="4">NUDIX hydrolase</fullName>
    </submittedName>
</protein>
<evidence type="ECO:0000256" key="2">
    <source>
        <dbReference type="ARBA" id="ARBA00022801"/>
    </source>
</evidence>
<accession>E1QYI7</accession>
<dbReference type="Pfam" id="PF00293">
    <property type="entry name" value="NUDIX"/>
    <property type="match status" value="1"/>
</dbReference>
<dbReference type="InterPro" id="IPR020084">
    <property type="entry name" value="NUDIX_hydrolase_CS"/>
</dbReference>
<dbReference type="InterPro" id="IPR000086">
    <property type="entry name" value="NUDIX_hydrolase_dom"/>
</dbReference>
<reference evidence="4 5" key="1">
    <citation type="journal article" date="2010" name="Stand. Genomic Sci.">
        <title>Complete genome sequence of Olsenella uli type strain (VPI D76D-27C).</title>
        <authorList>
            <person name="Goker M."/>
            <person name="Held B."/>
            <person name="Lucas S."/>
            <person name="Nolan M."/>
            <person name="Yasawong M."/>
            <person name="Glavina Del Rio T."/>
            <person name="Tice H."/>
            <person name="Cheng J.F."/>
            <person name="Bruce D."/>
            <person name="Detter J.C."/>
            <person name="Tapia R."/>
            <person name="Han C."/>
            <person name="Goodwin L."/>
            <person name="Pitluck S."/>
            <person name="Liolios K."/>
            <person name="Ivanova N."/>
            <person name="Mavromatis K."/>
            <person name="Mikhailova N."/>
            <person name="Pati A."/>
            <person name="Chen A."/>
            <person name="Palaniappan K."/>
            <person name="Land M."/>
            <person name="Hauser L."/>
            <person name="Chang Y.J."/>
            <person name="Jeffries C.D."/>
            <person name="Rohde M."/>
            <person name="Sikorski J."/>
            <person name="Pukall R."/>
            <person name="Woyke T."/>
            <person name="Bristow J."/>
            <person name="Eisen J.A."/>
            <person name="Markowitz V."/>
            <person name="Hugenholtz P."/>
            <person name="Kyrpides N.C."/>
            <person name="Klenk H.P."/>
            <person name="Lapidus A."/>
        </authorList>
    </citation>
    <scope>NUCLEOTIDE SEQUENCE [LARGE SCALE GENOMIC DNA]</scope>
    <source>
        <strain evidence="5">ATCC 49627 / DSM 7084 / CIP 109912 / JCM 12494 / NCIMB 702895 / VPI D76D-27C</strain>
    </source>
</reference>
<dbReference type="PROSITE" id="PS00893">
    <property type="entry name" value="NUDIX_BOX"/>
    <property type="match status" value="1"/>
</dbReference>
<evidence type="ECO:0000259" key="3">
    <source>
        <dbReference type="PROSITE" id="PS51462"/>
    </source>
</evidence>
<dbReference type="InterPro" id="IPR015797">
    <property type="entry name" value="NUDIX_hydrolase-like_dom_sf"/>
</dbReference>
<organism evidence="4 5">
    <name type="scientific">Olsenella uli (strain ATCC 49627 / DSM 7084 / CCUG 31166 / CIP 109912 / JCM 12494 / LMG 11480 / NCIMB 702895 / VPI D76D-27C)</name>
    <name type="common">Lactobacillus uli</name>
    <dbReference type="NCBI Taxonomy" id="633147"/>
    <lineage>
        <taxon>Bacteria</taxon>
        <taxon>Bacillati</taxon>
        <taxon>Actinomycetota</taxon>
        <taxon>Coriobacteriia</taxon>
        <taxon>Coriobacteriales</taxon>
        <taxon>Atopobiaceae</taxon>
        <taxon>Olsenella</taxon>
    </lineage>
</organism>
<name>E1QYI7_OLSUV</name>
<evidence type="ECO:0000256" key="1">
    <source>
        <dbReference type="ARBA" id="ARBA00001946"/>
    </source>
</evidence>
<dbReference type="GO" id="GO:0016787">
    <property type="term" value="F:hydrolase activity"/>
    <property type="evidence" value="ECO:0007669"/>
    <property type="project" value="UniProtKB-KW"/>
</dbReference>
<dbReference type="eggNOG" id="COG1051">
    <property type="taxonomic scope" value="Bacteria"/>
</dbReference>
<dbReference type="STRING" id="633147.Olsu_0327"/>
<comment type="cofactor">
    <cofactor evidence="1">
        <name>Mg(2+)</name>
        <dbReference type="ChEBI" id="CHEBI:18420"/>
    </cofactor>
</comment>
<dbReference type="PANTHER" id="PTHR43046">
    <property type="entry name" value="GDP-MANNOSE MANNOSYL HYDROLASE"/>
    <property type="match status" value="1"/>
</dbReference>
<gene>
    <name evidence="4" type="ordered locus">Olsu_0327</name>
</gene>
<dbReference type="AlphaFoldDB" id="E1QYI7"/>
<dbReference type="KEGG" id="ols:Olsu_0327"/>
<keyword evidence="2 4" id="KW-0378">Hydrolase</keyword>
<evidence type="ECO:0000313" key="5">
    <source>
        <dbReference type="Proteomes" id="UP000000333"/>
    </source>
</evidence>
<dbReference type="RefSeq" id="WP_013251203.1">
    <property type="nucleotide sequence ID" value="NC_014363.1"/>
</dbReference>
<dbReference type="CDD" id="cd04693">
    <property type="entry name" value="NUDIX_Hydrolase"/>
    <property type="match status" value="1"/>
</dbReference>
<dbReference type="PROSITE" id="PS51462">
    <property type="entry name" value="NUDIX"/>
    <property type="match status" value="1"/>
</dbReference>
<dbReference type="GeneID" id="78511790"/>
<dbReference type="Gene3D" id="3.90.79.10">
    <property type="entry name" value="Nucleoside Triphosphate Pyrophosphohydrolase"/>
    <property type="match status" value="1"/>
</dbReference>
<dbReference type="PATRIC" id="fig|633147.7.peg.1825"/>
<dbReference type="Proteomes" id="UP000000333">
    <property type="component" value="Chromosome"/>
</dbReference>
<proteinExistence type="predicted"/>
<dbReference type="HOGENOM" id="CLU_060552_1_1_11"/>
<feature type="domain" description="Nudix hydrolase" evidence="3">
    <location>
        <begin position="30"/>
        <end position="166"/>
    </location>
</feature>
<evidence type="ECO:0000313" key="4">
    <source>
        <dbReference type="EMBL" id="ADK67451.1"/>
    </source>
</evidence>